<dbReference type="RefSeq" id="WP_379813388.1">
    <property type="nucleotide sequence ID" value="NZ_JBHUDZ010000018.1"/>
</dbReference>
<sequence>MSSNPAPLISSNFLNDLKSKTSDSHKKLESLPVSSSILSPEMKIEDYCHYLALMQDVHDDTEAVVFPLVSDIIEDLEERKKSQLLENDLQFLNFKKESYKSVFDNQEMSVPFALGVFYVIEGSTLGGRFILKNVTLNEQLSQGKGVSYFSGYGDKTGSYWKSFLNVLEQYEQRFNCGDEIIKGAVYGFESIYNHFLSTEK</sequence>
<dbReference type="EMBL" id="JBHUDZ010000018">
    <property type="protein sequence ID" value="MFD1605570.1"/>
    <property type="molecule type" value="Genomic_DNA"/>
</dbReference>
<proteinExistence type="predicted"/>
<gene>
    <name evidence="1" type="ORF">ACFSC2_22735</name>
</gene>
<dbReference type="InterPro" id="IPR016084">
    <property type="entry name" value="Haem_Oase-like_multi-hlx"/>
</dbReference>
<evidence type="ECO:0000313" key="2">
    <source>
        <dbReference type="Proteomes" id="UP001597138"/>
    </source>
</evidence>
<dbReference type="SUPFAM" id="SSF48613">
    <property type="entry name" value="Heme oxygenase-like"/>
    <property type="match status" value="1"/>
</dbReference>
<reference evidence="2" key="1">
    <citation type="journal article" date="2019" name="Int. J. Syst. Evol. Microbiol.">
        <title>The Global Catalogue of Microorganisms (GCM) 10K type strain sequencing project: providing services to taxonomists for standard genome sequencing and annotation.</title>
        <authorList>
            <consortium name="The Broad Institute Genomics Platform"/>
            <consortium name="The Broad Institute Genome Sequencing Center for Infectious Disease"/>
            <person name="Wu L."/>
            <person name="Ma J."/>
        </authorList>
    </citation>
    <scope>NUCLEOTIDE SEQUENCE [LARGE SCALE GENOMIC DNA]</scope>
    <source>
        <strain evidence="2">CCUG 70865</strain>
    </source>
</reference>
<organism evidence="1 2">
    <name type="scientific">Flavobacterium artemisiae</name>
    <dbReference type="NCBI Taxonomy" id="2126556"/>
    <lineage>
        <taxon>Bacteria</taxon>
        <taxon>Pseudomonadati</taxon>
        <taxon>Bacteroidota</taxon>
        <taxon>Flavobacteriia</taxon>
        <taxon>Flavobacteriales</taxon>
        <taxon>Flavobacteriaceae</taxon>
        <taxon>Flavobacterium</taxon>
    </lineage>
</organism>
<evidence type="ECO:0000313" key="1">
    <source>
        <dbReference type="EMBL" id="MFD1605570.1"/>
    </source>
</evidence>
<keyword evidence="2" id="KW-1185">Reference proteome</keyword>
<name>A0ABW4HLJ4_9FLAO</name>
<comment type="caution">
    <text evidence="1">The sequence shown here is derived from an EMBL/GenBank/DDBJ whole genome shotgun (WGS) entry which is preliminary data.</text>
</comment>
<accession>A0ABW4HLJ4</accession>
<dbReference type="CDD" id="cd19166">
    <property type="entry name" value="HemeO-bac"/>
    <property type="match status" value="1"/>
</dbReference>
<dbReference type="InterPro" id="IPR016053">
    <property type="entry name" value="Haem_Oase-like"/>
</dbReference>
<dbReference type="Proteomes" id="UP001597138">
    <property type="component" value="Unassembled WGS sequence"/>
</dbReference>
<protein>
    <submittedName>
        <fullName evidence="1">Biliverdin-producing heme oxygenase</fullName>
    </submittedName>
</protein>
<dbReference type="Gene3D" id="1.20.910.10">
    <property type="entry name" value="Heme oxygenase-like"/>
    <property type="match status" value="1"/>
</dbReference>
<dbReference type="Pfam" id="PF01126">
    <property type="entry name" value="Heme_oxygenase"/>
    <property type="match status" value="1"/>
</dbReference>